<dbReference type="FunFam" id="3.30.830.10:FF:000008">
    <property type="entry name" value="Mitochondrial-processing peptidase subunit beta"/>
    <property type="match status" value="1"/>
</dbReference>
<dbReference type="InterPro" id="IPR011765">
    <property type="entry name" value="Pept_M16_N"/>
</dbReference>
<dbReference type="InterPro" id="IPR007863">
    <property type="entry name" value="Peptidase_M16_C"/>
</dbReference>
<organism evidence="5 6">
    <name type="scientific">Desulforamulus aquiferis</name>
    <dbReference type="NCBI Taxonomy" id="1397668"/>
    <lineage>
        <taxon>Bacteria</taxon>
        <taxon>Bacillati</taxon>
        <taxon>Bacillota</taxon>
        <taxon>Clostridia</taxon>
        <taxon>Eubacteriales</taxon>
        <taxon>Peptococcaceae</taxon>
        <taxon>Desulforamulus</taxon>
    </lineage>
</organism>
<gene>
    <name evidence="5" type="ORF">P6N53_09640</name>
</gene>
<evidence type="ECO:0000313" key="6">
    <source>
        <dbReference type="Proteomes" id="UP001172911"/>
    </source>
</evidence>
<dbReference type="AlphaFoldDB" id="A0AAW7ZDZ7"/>
<comment type="caution">
    <text evidence="5">The sequence shown here is derived from an EMBL/GenBank/DDBJ whole genome shotgun (WGS) entry which is preliminary data.</text>
</comment>
<dbReference type="InterPro" id="IPR011249">
    <property type="entry name" value="Metalloenz_LuxS/M16"/>
</dbReference>
<dbReference type="PANTHER" id="PTHR11851">
    <property type="entry name" value="METALLOPROTEASE"/>
    <property type="match status" value="1"/>
</dbReference>
<name>A0AAW7ZDZ7_9FIRM</name>
<feature type="domain" description="Peptidase M16 N-terminal" evidence="3">
    <location>
        <begin position="13"/>
        <end position="160"/>
    </location>
</feature>
<reference evidence="5" key="1">
    <citation type="journal article" date="2023" name="J. Hazard. Mater.">
        <title>Anaerobic biodegradation of pyrene and benzo[a]pyrene by a new sulfate-reducing Desulforamulus aquiferis strain DSA.</title>
        <authorList>
            <person name="Zhang Z."/>
            <person name="Sun J."/>
            <person name="Gong X."/>
            <person name="Wang C."/>
            <person name="Wang H."/>
        </authorList>
    </citation>
    <scope>NUCLEOTIDE SEQUENCE</scope>
    <source>
        <strain evidence="5">DSA</strain>
    </source>
</reference>
<dbReference type="PANTHER" id="PTHR11851:SF49">
    <property type="entry name" value="MITOCHONDRIAL-PROCESSING PEPTIDASE SUBUNIT ALPHA"/>
    <property type="match status" value="1"/>
</dbReference>
<reference evidence="5" key="2">
    <citation type="submission" date="2023-03" db="EMBL/GenBank/DDBJ databases">
        <authorList>
            <person name="Zhang Z."/>
        </authorList>
    </citation>
    <scope>NUCLEOTIDE SEQUENCE</scope>
    <source>
        <strain evidence="5">DSA</strain>
    </source>
</reference>
<evidence type="ECO:0000256" key="2">
    <source>
        <dbReference type="RuleBase" id="RU004447"/>
    </source>
</evidence>
<evidence type="ECO:0000259" key="3">
    <source>
        <dbReference type="Pfam" id="PF00675"/>
    </source>
</evidence>
<comment type="similarity">
    <text evidence="1 2">Belongs to the peptidase M16 family.</text>
</comment>
<dbReference type="InterPro" id="IPR001431">
    <property type="entry name" value="Pept_M16_Zn_BS"/>
</dbReference>
<keyword evidence="6" id="KW-1185">Reference proteome</keyword>
<dbReference type="EMBL" id="JARPTC010000013">
    <property type="protein sequence ID" value="MDO7787480.1"/>
    <property type="molecule type" value="Genomic_DNA"/>
</dbReference>
<dbReference type="RefSeq" id="WP_304542620.1">
    <property type="nucleotide sequence ID" value="NZ_JARPTC010000013.1"/>
</dbReference>
<dbReference type="SUPFAM" id="SSF63411">
    <property type="entry name" value="LuxS/MPP-like metallohydrolase"/>
    <property type="match status" value="2"/>
</dbReference>
<dbReference type="GO" id="GO:0046872">
    <property type="term" value="F:metal ion binding"/>
    <property type="evidence" value="ECO:0007669"/>
    <property type="project" value="InterPro"/>
</dbReference>
<feature type="domain" description="Peptidase M16 C-terminal" evidence="4">
    <location>
        <begin position="166"/>
        <end position="340"/>
    </location>
</feature>
<sequence>MFYQKEVLPNGVRILSQQVPHVRSVALGIWVDVGSRDESDSTAGISHYIEHMLFKGTHNRTAKQIAEELDAVGGQLNAFTTKEYTCYYAKVLDEHFGLAVDILTDMLFNSKIDEQDVEREKNVILEEIKMYEDAPDELVHDMFAKTIWSGHPLGRPIIGTTETVSSFTFEDLRSFMKSNYTPHRLVISVAGNVSHQQVVEKLTPIFQNLSGNEFSRELARPTHSSELNCRSKETEQVHMVIGSPGFSLKDESVYIAQVINTILGGGLSSRLFQEIREQRGLVYSVYSYHSSYYDTGIFGVYAGLSKQNVGQAMELIFKELKDIKQKGVTPIELQRAKDQLKGNLLLSLESVNTHMSRLGKSELYLKKVYKPEEIVEKLNKVTVEDTIRVANEIFNHDNFSMAAIGPWQDCGELKANLENLKG</sequence>
<evidence type="ECO:0000259" key="4">
    <source>
        <dbReference type="Pfam" id="PF05193"/>
    </source>
</evidence>
<dbReference type="GO" id="GO:0006508">
    <property type="term" value="P:proteolysis"/>
    <property type="evidence" value="ECO:0007669"/>
    <property type="project" value="InterPro"/>
</dbReference>
<dbReference type="PROSITE" id="PS00143">
    <property type="entry name" value="INSULINASE"/>
    <property type="match status" value="1"/>
</dbReference>
<protein>
    <submittedName>
        <fullName evidence="5">Pitrilysin family protein</fullName>
    </submittedName>
</protein>
<evidence type="ECO:0000313" key="5">
    <source>
        <dbReference type="EMBL" id="MDO7787480.1"/>
    </source>
</evidence>
<dbReference type="Proteomes" id="UP001172911">
    <property type="component" value="Unassembled WGS sequence"/>
</dbReference>
<dbReference type="InterPro" id="IPR050361">
    <property type="entry name" value="MPP/UQCRC_Complex"/>
</dbReference>
<proteinExistence type="inferred from homology"/>
<dbReference type="Pfam" id="PF00675">
    <property type="entry name" value="Peptidase_M16"/>
    <property type="match status" value="1"/>
</dbReference>
<dbReference type="Pfam" id="PF05193">
    <property type="entry name" value="Peptidase_M16_C"/>
    <property type="match status" value="1"/>
</dbReference>
<dbReference type="Gene3D" id="3.30.830.10">
    <property type="entry name" value="Metalloenzyme, LuxS/M16 peptidase-like"/>
    <property type="match status" value="2"/>
</dbReference>
<evidence type="ECO:0000256" key="1">
    <source>
        <dbReference type="ARBA" id="ARBA00007261"/>
    </source>
</evidence>
<dbReference type="GO" id="GO:0004222">
    <property type="term" value="F:metalloendopeptidase activity"/>
    <property type="evidence" value="ECO:0007669"/>
    <property type="project" value="InterPro"/>
</dbReference>
<accession>A0AAW7ZDZ7</accession>